<dbReference type="AlphaFoldDB" id="A0A6M1LKA6"/>
<reference evidence="2 3" key="1">
    <citation type="submission" date="2020-03" db="EMBL/GenBank/DDBJ databases">
        <title>Roseomonas stagni sp. nov., isolated from pond water in Japan.</title>
        <authorList>
            <person name="Furuhata K."/>
            <person name="Miyamoto H."/>
            <person name="Goto K."/>
        </authorList>
    </citation>
    <scope>NUCLEOTIDE SEQUENCE [LARGE SCALE GENOMIC DNA]</scope>
    <source>
        <strain evidence="2 3">PeD5</strain>
    </source>
</reference>
<proteinExistence type="predicted"/>
<comment type="caution">
    <text evidence="2">The sequence shown here is derived from an EMBL/GenBank/DDBJ whole genome shotgun (WGS) entry which is preliminary data.</text>
</comment>
<name>A0A6M1LKA6_9PROT</name>
<gene>
    <name evidence="2" type="ORF">G3576_10315</name>
</gene>
<evidence type="ECO:0000313" key="2">
    <source>
        <dbReference type="EMBL" id="NGM20409.1"/>
    </source>
</evidence>
<dbReference type="Proteomes" id="UP000475385">
    <property type="component" value="Unassembled WGS sequence"/>
</dbReference>
<dbReference type="SMART" id="SM00470">
    <property type="entry name" value="ParB"/>
    <property type="match status" value="1"/>
</dbReference>
<protein>
    <submittedName>
        <fullName evidence="2">ParB N-terminal domain-containing protein</fullName>
    </submittedName>
</protein>
<feature type="domain" description="ParB-like N-terminal" evidence="1">
    <location>
        <begin position="10"/>
        <end position="100"/>
    </location>
</feature>
<sequence length="239" mass="25850">MFSPTEAAPIKLDIADLHRDPRNQIRHGTNRAVVDRYATALRAGVELPPVRVAMIEGVPTLVDGWHRVAAHQAIGATSVPAVIVQATAREARWLAAEANLAHGLPLKPREVRDAFRAFIRARKHRTAASARQPSGRLSYRDIAKALGGLVTHQTVSNWMHKDFPDIALEYGGEVGTPAEAPSPDDPEAAFASAAHDAIRQAVAAARGVHDPDRRGAIIEAAEAALRELHEAAPWRPSEF</sequence>
<dbReference type="InterPro" id="IPR036086">
    <property type="entry name" value="ParB/Sulfiredoxin_sf"/>
</dbReference>
<accession>A0A6M1LKA6</accession>
<dbReference type="InterPro" id="IPR003115">
    <property type="entry name" value="ParB_N"/>
</dbReference>
<evidence type="ECO:0000259" key="1">
    <source>
        <dbReference type="SMART" id="SM00470"/>
    </source>
</evidence>
<dbReference type="SUPFAM" id="SSF110849">
    <property type="entry name" value="ParB/Sulfiredoxin"/>
    <property type="match status" value="1"/>
</dbReference>
<keyword evidence="3" id="KW-1185">Reference proteome</keyword>
<evidence type="ECO:0000313" key="3">
    <source>
        <dbReference type="Proteomes" id="UP000475385"/>
    </source>
</evidence>
<dbReference type="Pfam" id="PF02195">
    <property type="entry name" value="ParB_N"/>
    <property type="match status" value="1"/>
</dbReference>
<organism evidence="2 3">
    <name type="scientific">Falsiroseomonas algicola</name>
    <dbReference type="NCBI Taxonomy" id="2716930"/>
    <lineage>
        <taxon>Bacteria</taxon>
        <taxon>Pseudomonadati</taxon>
        <taxon>Pseudomonadota</taxon>
        <taxon>Alphaproteobacteria</taxon>
        <taxon>Acetobacterales</taxon>
        <taxon>Roseomonadaceae</taxon>
        <taxon>Falsiroseomonas</taxon>
    </lineage>
</organism>
<dbReference type="RefSeq" id="WP_164694305.1">
    <property type="nucleotide sequence ID" value="NZ_JAAIKB010000003.1"/>
</dbReference>
<dbReference type="EMBL" id="JAAIKB010000003">
    <property type="protein sequence ID" value="NGM20409.1"/>
    <property type="molecule type" value="Genomic_DNA"/>
</dbReference>